<keyword evidence="2" id="KW-1185">Reference proteome</keyword>
<evidence type="ECO:0000313" key="1">
    <source>
        <dbReference type="EMBL" id="KYP62221.1"/>
    </source>
</evidence>
<proteinExistence type="predicted"/>
<organism evidence="1 2">
    <name type="scientific">Cajanus cajan</name>
    <name type="common">Pigeon pea</name>
    <name type="synonym">Cajanus indicus</name>
    <dbReference type="NCBI Taxonomy" id="3821"/>
    <lineage>
        <taxon>Eukaryota</taxon>
        <taxon>Viridiplantae</taxon>
        <taxon>Streptophyta</taxon>
        <taxon>Embryophyta</taxon>
        <taxon>Tracheophyta</taxon>
        <taxon>Spermatophyta</taxon>
        <taxon>Magnoliopsida</taxon>
        <taxon>eudicotyledons</taxon>
        <taxon>Gunneridae</taxon>
        <taxon>Pentapetalae</taxon>
        <taxon>rosids</taxon>
        <taxon>fabids</taxon>
        <taxon>Fabales</taxon>
        <taxon>Fabaceae</taxon>
        <taxon>Papilionoideae</taxon>
        <taxon>50 kb inversion clade</taxon>
        <taxon>NPAAA clade</taxon>
        <taxon>indigoferoid/millettioid clade</taxon>
        <taxon>Phaseoleae</taxon>
        <taxon>Cajanus</taxon>
    </lineage>
</organism>
<dbReference type="STRING" id="3821.A0A151T5B7"/>
<sequence>MTIAVGKFTKDENDLFDIMDDWLHRDRFVFVGWSAVSTPANSLAHSLLLLWGPEAQGDFTHCWLTTALANSTKPPIELAY</sequence>
<accession>A0A151T5B7</accession>
<reference evidence="1 2" key="1">
    <citation type="journal article" date="2012" name="Nat. Biotechnol.">
        <title>Draft genome sequence of pigeonpea (Cajanus cajan), an orphan legume crop of resource-poor farmers.</title>
        <authorList>
            <person name="Varshney R.K."/>
            <person name="Chen W."/>
            <person name="Li Y."/>
            <person name="Bharti A.K."/>
            <person name="Saxena R.K."/>
            <person name="Schlueter J.A."/>
            <person name="Donoghue M.T."/>
            <person name="Azam S."/>
            <person name="Fan G."/>
            <person name="Whaley A.M."/>
            <person name="Farmer A.D."/>
            <person name="Sheridan J."/>
            <person name="Iwata A."/>
            <person name="Tuteja R."/>
            <person name="Penmetsa R.V."/>
            <person name="Wu W."/>
            <person name="Upadhyaya H.D."/>
            <person name="Yang S.P."/>
            <person name="Shah T."/>
            <person name="Saxena K.B."/>
            <person name="Michael T."/>
            <person name="McCombie W.R."/>
            <person name="Yang B."/>
            <person name="Zhang G."/>
            <person name="Yang H."/>
            <person name="Wang J."/>
            <person name="Spillane C."/>
            <person name="Cook D.R."/>
            <person name="May G.D."/>
            <person name="Xu X."/>
            <person name="Jackson S.A."/>
        </authorList>
    </citation>
    <scope>NUCLEOTIDE SEQUENCE [LARGE SCALE GENOMIC DNA]</scope>
    <source>
        <strain evidence="2">cv. Asha</strain>
    </source>
</reference>
<dbReference type="EMBL" id="CM003610">
    <property type="protein sequence ID" value="KYP62221.1"/>
    <property type="molecule type" value="Genomic_DNA"/>
</dbReference>
<protein>
    <submittedName>
        <fullName evidence="1">Photosystem II D2 protein</fullName>
    </submittedName>
</protein>
<evidence type="ECO:0000313" key="2">
    <source>
        <dbReference type="Proteomes" id="UP000075243"/>
    </source>
</evidence>
<name>A0A151T5B7_CAJCA</name>
<dbReference type="AlphaFoldDB" id="A0A151T5B7"/>
<gene>
    <name evidence="1" type="ORF">KK1_016747</name>
</gene>
<dbReference type="Proteomes" id="UP000075243">
    <property type="component" value="Chromosome 8"/>
</dbReference>
<dbReference type="Gramene" id="C.cajan_16271.t">
    <property type="protein sequence ID" value="C.cajan_16271.t"/>
    <property type="gene ID" value="C.cajan_16271"/>
</dbReference>